<dbReference type="InterPro" id="IPR003578">
    <property type="entry name" value="Small_GTPase_Rho"/>
</dbReference>
<accession>A0AAD4KY55</accession>
<evidence type="ECO:0000256" key="1">
    <source>
        <dbReference type="ARBA" id="ARBA00022741"/>
    </source>
</evidence>
<comment type="caution">
    <text evidence="3">The sequence shown here is derived from an EMBL/GenBank/DDBJ whole genome shotgun (WGS) entry which is preliminary data.</text>
</comment>
<dbReference type="Gene3D" id="3.40.50.300">
    <property type="entry name" value="P-loop containing nucleotide triphosphate hydrolases"/>
    <property type="match status" value="1"/>
</dbReference>
<dbReference type="Proteomes" id="UP001201262">
    <property type="component" value="Unassembled WGS sequence"/>
</dbReference>
<dbReference type="SUPFAM" id="SSF52540">
    <property type="entry name" value="P-loop containing nucleoside triphosphate hydrolases"/>
    <property type="match status" value="1"/>
</dbReference>
<organism evidence="3 4">
    <name type="scientific">Talaromyces proteolyticus</name>
    <dbReference type="NCBI Taxonomy" id="1131652"/>
    <lineage>
        <taxon>Eukaryota</taxon>
        <taxon>Fungi</taxon>
        <taxon>Dikarya</taxon>
        <taxon>Ascomycota</taxon>
        <taxon>Pezizomycotina</taxon>
        <taxon>Eurotiomycetes</taxon>
        <taxon>Eurotiomycetidae</taxon>
        <taxon>Eurotiales</taxon>
        <taxon>Trichocomaceae</taxon>
        <taxon>Talaromyces</taxon>
        <taxon>Talaromyces sect. Bacilispori</taxon>
    </lineage>
</organism>
<dbReference type="RefSeq" id="XP_046076090.1">
    <property type="nucleotide sequence ID" value="XM_046212495.1"/>
</dbReference>
<dbReference type="GO" id="GO:0005525">
    <property type="term" value="F:GTP binding"/>
    <property type="evidence" value="ECO:0007669"/>
    <property type="project" value="UniProtKB-KW"/>
</dbReference>
<gene>
    <name evidence="3" type="ORF">BGW36DRAFT_312011</name>
</gene>
<evidence type="ECO:0000313" key="4">
    <source>
        <dbReference type="Proteomes" id="UP001201262"/>
    </source>
</evidence>
<dbReference type="InterPro" id="IPR027417">
    <property type="entry name" value="P-loop_NTPase"/>
</dbReference>
<keyword evidence="2" id="KW-0342">GTP-binding</keyword>
<reference evidence="3" key="1">
    <citation type="submission" date="2021-12" db="EMBL/GenBank/DDBJ databases">
        <title>Convergent genome expansion in fungi linked to evolution of root-endophyte symbiosis.</title>
        <authorList>
            <consortium name="DOE Joint Genome Institute"/>
            <person name="Ke Y.-H."/>
            <person name="Bonito G."/>
            <person name="Liao H.-L."/>
            <person name="Looney B."/>
            <person name="Rojas-Flechas A."/>
            <person name="Nash J."/>
            <person name="Hameed K."/>
            <person name="Schadt C."/>
            <person name="Martin F."/>
            <person name="Crous P.W."/>
            <person name="Miettinen O."/>
            <person name="Magnuson J.K."/>
            <person name="Labbe J."/>
            <person name="Jacobson D."/>
            <person name="Doktycz M.J."/>
            <person name="Veneault-Fourrey C."/>
            <person name="Kuo A."/>
            <person name="Mondo S."/>
            <person name="Calhoun S."/>
            <person name="Riley R."/>
            <person name="Ohm R."/>
            <person name="LaButti K."/>
            <person name="Andreopoulos B."/>
            <person name="Pangilinan J."/>
            <person name="Nolan M."/>
            <person name="Tritt A."/>
            <person name="Clum A."/>
            <person name="Lipzen A."/>
            <person name="Daum C."/>
            <person name="Barry K."/>
            <person name="Grigoriev I.V."/>
            <person name="Vilgalys R."/>
        </authorList>
    </citation>
    <scope>NUCLEOTIDE SEQUENCE</scope>
    <source>
        <strain evidence="3">PMI_201</strain>
    </source>
</reference>
<dbReference type="SMART" id="SM00174">
    <property type="entry name" value="RHO"/>
    <property type="match status" value="1"/>
</dbReference>
<sequence length="194" mass="21585">MLRGKKLCRKLTVFGDPISSPACLLNIFSEYTCEDSRHRHPAHKNKELVNIHADGKDIELHLSLSDGTSRDDSYQPPLSSSYAVSEIAIICFATNSPESIESVEKKWIGQVLDLLRGVPIILVGCSEPSQSDTRTLQEPESLQQGRQLCKKIGGVSYLELSIDTSEGARELLNTVTQLLLLPRRQKKFVHCVVL</sequence>
<keyword evidence="1" id="KW-0547">Nucleotide-binding</keyword>
<dbReference type="GO" id="GO:0007264">
    <property type="term" value="P:small GTPase-mediated signal transduction"/>
    <property type="evidence" value="ECO:0007669"/>
    <property type="project" value="InterPro"/>
</dbReference>
<dbReference type="GO" id="GO:0003924">
    <property type="term" value="F:GTPase activity"/>
    <property type="evidence" value="ECO:0007669"/>
    <property type="project" value="InterPro"/>
</dbReference>
<name>A0AAD4KY55_9EURO</name>
<dbReference type="InterPro" id="IPR001806">
    <property type="entry name" value="Small_GTPase"/>
</dbReference>
<dbReference type="PROSITE" id="PS51419">
    <property type="entry name" value="RAB"/>
    <property type="match status" value="1"/>
</dbReference>
<dbReference type="PROSITE" id="PS51420">
    <property type="entry name" value="RHO"/>
    <property type="match status" value="1"/>
</dbReference>
<dbReference type="GeneID" id="70242782"/>
<dbReference type="AlphaFoldDB" id="A0AAD4KY55"/>
<evidence type="ECO:0000256" key="2">
    <source>
        <dbReference type="ARBA" id="ARBA00023134"/>
    </source>
</evidence>
<keyword evidence="4" id="KW-1185">Reference proteome</keyword>
<protein>
    <submittedName>
        <fullName evidence="3">Uncharacterized protein</fullName>
    </submittedName>
</protein>
<dbReference type="EMBL" id="JAJTJA010000002">
    <property type="protein sequence ID" value="KAH8703072.1"/>
    <property type="molecule type" value="Genomic_DNA"/>
</dbReference>
<dbReference type="PANTHER" id="PTHR24072">
    <property type="entry name" value="RHO FAMILY GTPASE"/>
    <property type="match status" value="1"/>
</dbReference>
<evidence type="ECO:0000313" key="3">
    <source>
        <dbReference type="EMBL" id="KAH8703072.1"/>
    </source>
</evidence>
<proteinExistence type="predicted"/>
<dbReference type="Pfam" id="PF00071">
    <property type="entry name" value="Ras"/>
    <property type="match status" value="1"/>
</dbReference>